<reference evidence="5" key="1">
    <citation type="submission" date="2017-02" db="UniProtKB">
        <authorList>
            <consortium name="WormBaseParasite"/>
        </authorList>
    </citation>
    <scope>IDENTIFICATION</scope>
</reference>
<feature type="domain" description="3-beta hydroxysteroid dehydrogenase/isomerase" evidence="1">
    <location>
        <begin position="84"/>
        <end position="126"/>
    </location>
</feature>
<dbReference type="STRING" id="6290.A0A0N4W4F1"/>
<dbReference type="EMBL" id="UZAF01016246">
    <property type="protein sequence ID" value="VDO23950.1"/>
    <property type="molecule type" value="Genomic_DNA"/>
</dbReference>
<dbReference type="InterPro" id="IPR002225">
    <property type="entry name" value="3Beta_OHSteriod_DH/Estase"/>
</dbReference>
<dbReference type="OMA" id="PHIKLNE"/>
<name>A0A0N4W4F1_HAEPC</name>
<organism evidence="5">
    <name type="scientific">Haemonchus placei</name>
    <name type="common">Barber's pole worm</name>
    <dbReference type="NCBI Taxonomy" id="6290"/>
    <lineage>
        <taxon>Eukaryota</taxon>
        <taxon>Metazoa</taxon>
        <taxon>Ecdysozoa</taxon>
        <taxon>Nematoda</taxon>
        <taxon>Chromadorea</taxon>
        <taxon>Rhabditida</taxon>
        <taxon>Rhabditina</taxon>
        <taxon>Rhabditomorpha</taxon>
        <taxon>Strongyloidea</taxon>
        <taxon>Trichostrongylidae</taxon>
        <taxon>Haemonchus</taxon>
    </lineage>
</organism>
<dbReference type="Proteomes" id="UP000268014">
    <property type="component" value="Unassembled WGS sequence"/>
</dbReference>
<proteinExistence type="predicted"/>
<dbReference type="Pfam" id="PF01370">
    <property type="entry name" value="Epimerase"/>
    <property type="match status" value="1"/>
</dbReference>
<dbReference type="GO" id="GO:0006694">
    <property type="term" value="P:steroid biosynthetic process"/>
    <property type="evidence" value="ECO:0007669"/>
    <property type="project" value="InterPro"/>
</dbReference>
<dbReference type="WBParaSite" id="HPLM_0000476501-mRNA-1">
    <property type="protein sequence ID" value="HPLM_0000476501-mRNA-1"/>
    <property type="gene ID" value="HPLM_0000476501"/>
</dbReference>
<protein>
    <submittedName>
        <fullName evidence="5">3Beta_HSD domain-containing protein</fullName>
    </submittedName>
</protein>
<dbReference type="InterPro" id="IPR036291">
    <property type="entry name" value="NAD(P)-bd_dom_sf"/>
</dbReference>
<dbReference type="InterPro" id="IPR001509">
    <property type="entry name" value="Epimerase_deHydtase"/>
</dbReference>
<accession>A0A0N4W4F1</accession>
<gene>
    <name evidence="3" type="ORF">HPLM_LOCUS4757</name>
</gene>
<dbReference type="Gene3D" id="3.40.50.720">
    <property type="entry name" value="NAD(P)-binding Rossmann-like Domain"/>
    <property type="match status" value="2"/>
</dbReference>
<keyword evidence="4" id="KW-1185">Reference proteome</keyword>
<evidence type="ECO:0000259" key="2">
    <source>
        <dbReference type="Pfam" id="PF01370"/>
    </source>
</evidence>
<evidence type="ECO:0000313" key="3">
    <source>
        <dbReference type="EMBL" id="VDO23950.1"/>
    </source>
</evidence>
<dbReference type="AlphaFoldDB" id="A0A0N4W4F1"/>
<evidence type="ECO:0000313" key="5">
    <source>
        <dbReference type="WBParaSite" id="HPLM_0000476501-mRNA-1"/>
    </source>
</evidence>
<evidence type="ECO:0000259" key="1">
    <source>
        <dbReference type="Pfam" id="PF01073"/>
    </source>
</evidence>
<dbReference type="GO" id="GO:0016616">
    <property type="term" value="F:oxidoreductase activity, acting on the CH-OH group of donors, NAD or NADP as acceptor"/>
    <property type="evidence" value="ECO:0007669"/>
    <property type="project" value="InterPro"/>
</dbReference>
<evidence type="ECO:0000313" key="4">
    <source>
        <dbReference type="Proteomes" id="UP000268014"/>
    </source>
</evidence>
<reference evidence="3 4" key="2">
    <citation type="submission" date="2018-11" db="EMBL/GenBank/DDBJ databases">
        <authorList>
            <consortium name="Pathogen Informatics"/>
        </authorList>
    </citation>
    <scope>NUCLEOTIDE SEQUENCE [LARGE SCALE GENOMIC DNA]</scope>
    <source>
        <strain evidence="3 4">MHpl1</strain>
    </source>
</reference>
<dbReference type="OrthoDB" id="5867920at2759"/>
<feature type="domain" description="NAD-dependent epimerase/dehydratase" evidence="2">
    <location>
        <begin position="3"/>
        <end position="77"/>
    </location>
</feature>
<dbReference type="Pfam" id="PF01073">
    <property type="entry name" value="3Beta_HSD"/>
    <property type="match status" value="1"/>
</dbReference>
<dbReference type="SUPFAM" id="SSF51735">
    <property type="entry name" value="NAD(P)-binding Rossmann-fold domains"/>
    <property type="match status" value="1"/>
</dbReference>
<sequence length="133" mass="14230">MRVCIVGGGGYLGCQLASRLQSQGAHTVLLDIVFPVHPNIVLDEKLTTRIQGSLLNEKIVEEALNACESCFHLAAYGMSGLQAYVSDYCASKARAERAVLAADCPALHTCALRLRGVYGPGEPRSTDRAAVRI</sequence>